<dbReference type="InterPro" id="IPR047168">
    <property type="entry name" value="LEC1-like"/>
</dbReference>
<evidence type="ECO:0000256" key="2">
    <source>
        <dbReference type="SAM" id="MobiDB-lite"/>
    </source>
</evidence>
<keyword evidence="1" id="KW-0175">Coiled coil</keyword>
<reference evidence="4" key="2">
    <citation type="submission" date="2021-10" db="EMBL/GenBank/DDBJ databases">
        <title>Phylogenomics reveals ancestral predisposition of the termite-cultivated fungus Termitomyces towards a domesticated lifestyle.</title>
        <authorList>
            <person name="Auxier B."/>
            <person name="Grum-Grzhimaylo A."/>
            <person name="Cardenas M.E."/>
            <person name="Lodge J.D."/>
            <person name="Laessoe T."/>
            <person name="Pedersen O."/>
            <person name="Smith M.E."/>
            <person name="Kuyper T.W."/>
            <person name="Franco-Molano E.A."/>
            <person name="Baroni T.J."/>
            <person name="Aanen D.K."/>
        </authorList>
    </citation>
    <scope>NUCLEOTIDE SEQUENCE</scope>
    <source>
        <strain evidence="4">AP01</strain>
        <tissue evidence="4">Mycelium</tissue>
    </source>
</reference>
<dbReference type="Gene3D" id="3.30.1520.10">
    <property type="entry name" value="Phox-like domain"/>
    <property type="match status" value="1"/>
</dbReference>
<feature type="region of interest" description="Disordered" evidence="2">
    <location>
        <begin position="889"/>
        <end position="1090"/>
    </location>
</feature>
<protein>
    <recommendedName>
        <fullName evidence="3">PX domain-containing protein</fullName>
    </recommendedName>
</protein>
<feature type="compositionally biased region" description="Polar residues" evidence="2">
    <location>
        <begin position="998"/>
        <end position="1026"/>
    </location>
</feature>
<feature type="compositionally biased region" description="Acidic residues" evidence="2">
    <location>
        <begin position="889"/>
        <end position="910"/>
    </location>
</feature>
<feature type="coiled-coil region" evidence="1">
    <location>
        <begin position="525"/>
        <end position="552"/>
    </location>
</feature>
<dbReference type="PANTHER" id="PTHR47185">
    <property type="entry name" value="PX DOMAIN-CONTAINING PROTEIN YPR097W"/>
    <property type="match status" value="1"/>
</dbReference>
<feature type="region of interest" description="Disordered" evidence="2">
    <location>
        <begin position="348"/>
        <end position="400"/>
    </location>
</feature>
<feature type="compositionally biased region" description="Basic and acidic residues" evidence="2">
    <location>
        <begin position="1037"/>
        <end position="1050"/>
    </location>
</feature>
<dbReference type="SUPFAM" id="SSF64268">
    <property type="entry name" value="PX domain"/>
    <property type="match status" value="1"/>
</dbReference>
<evidence type="ECO:0000313" key="5">
    <source>
        <dbReference type="Proteomes" id="UP000775547"/>
    </source>
</evidence>
<feature type="compositionally biased region" description="Acidic residues" evidence="2">
    <location>
        <begin position="918"/>
        <end position="927"/>
    </location>
</feature>
<accession>A0A9P7G6W3</accession>
<dbReference type="Proteomes" id="UP000775547">
    <property type="component" value="Unassembled WGS sequence"/>
</dbReference>
<sequence>MFRSPNKDMDQIVLSQRRNVCVRLKSAVVAISQHLVHDAHDNSHDELSSPPSMSSTPSSPVSPLFNPNRPKRPTRSIPPLPTLVTGSDEPLANDDGDDDEDVFSSPQEQPPSPDAPQPAVDLTPIRAHYLKKSLVQLQFRYEIDAITTHSPTNTNTLSFLGPPFSPPPRDANPYLDLPFLRYIFRQFVLTFPFMATAPKNFYSDKLQPFVSSALSRNLSPTSVLDDDDKGDGTSEQATRKKLMARVERNLAMFVGAATKLVEPEQIVRLHQSDLDRLEALAKKRMAKVSKTKIVFEVNVIGVKTVVDKGRMRSRVHEEFIVRTRRSNYADVLVSRRYGDFRTLAHELQKAHPNEQIRPPPAKDRTAVVSAPSPSPNASWDDDPYGDIPQSPSQTGLATSRLAREKNRLTLRSYLHSLLSSSVASSPVLRSFLLSGPVNLTQAELEDAQRREEADHVREDGRKRFAKEIASRVEGLREAVKSVKGDVMGKDGLTHIFATIKVTPNVNGLPANYRAVLEWARISMFTSSLTEEVKALEAEIEAVKDKVDDLVMSAKIRQFVYAPREIQDMYKADAAAEGMNLLTVVLRAPDEPVLSRGQMHRLAKAHRAHHAYMKHRATLADSDDDDGPQNEDAWLLEDLKMLTHLYSKLRDREQLIALIFEVRAFLVPGLHRRSPQGHHYDILYATSASIPSRQGFTADLLKDIITIFYTPLAQVYRAASIADSLGDLQNFINDLIKTVECVEELSQEDPHRTVQAFIDLIQRHEQSFYLFVHKVHSKGENLFDGLMKWIELFLTVVREGLGPVLSLEFLLPHAGKAREDIIAEVDKVALYHYKLKVAYEAKLRRRFGRIQERGGDADVEDLATQELVNGVVGEIDFGELIQGGVDDLAAEETDDDSSDEGEDDDSSEYESGESGSTSSEEESSEDDAPPPRDVPPRRSNTLNIQRTPPPPDPEPTPRKRTLSLKSTASLLKRRSADLPPVPPRPNSVTADLASKPLPGTTTSRSFNEVPHTPTTPSKLSFDSSNKFSRGLLPQGGHLPHEAPPRRSHDVSSRNTFDSSSRHSGSSTQSHDSPPRPKKKKKAAQVLHPPNLEHIPQLLPVFVEMMRPLLQPRQQQGNNTAPASRSR</sequence>
<evidence type="ECO:0000313" key="4">
    <source>
        <dbReference type="EMBL" id="KAG5641592.1"/>
    </source>
</evidence>
<gene>
    <name evidence="4" type="ORF">DXG03_004675</name>
</gene>
<feature type="domain" description="PX" evidence="3">
    <location>
        <begin position="297"/>
        <end position="439"/>
    </location>
</feature>
<dbReference type="PANTHER" id="PTHR47185:SF1">
    <property type="entry name" value="PX DOMAIN-CONTAINING PROTEIN YPR097W"/>
    <property type="match status" value="1"/>
</dbReference>
<dbReference type="OrthoDB" id="2117459at2759"/>
<feature type="region of interest" description="Disordered" evidence="2">
    <location>
        <begin position="40"/>
        <end position="120"/>
    </location>
</feature>
<dbReference type="InterPro" id="IPR001683">
    <property type="entry name" value="PX_dom"/>
</dbReference>
<reference evidence="4" key="1">
    <citation type="submission" date="2020-07" db="EMBL/GenBank/DDBJ databases">
        <authorList>
            <person name="Nieuwenhuis M."/>
            <person name="Van De Peppel L.J.J."/>
        </authorList>
    </citation>
    <scope>NUCLEOTIDE SEQUENCE</scope>
    <source>
        <strain evidence="4">AP01</strain>
        <tissue evidence="4">Mycelium</tissue>
    </source>
</reference>
<feature type="compositionally biased region" description="Low complexity" evidence="2">
    <location>
        <begin position="48"/>
        <end position="63"/>
    </location>
</feature>
<dbReference type="InterPro" id="IPR024555">
    <property type="entry name" value="PX-associated"/>
</dbReference>
<evidence type="ECO:0000259" key="3">
    <source>
        <dbReference type="PROSITE" id="PS50195"/>
    </source>
</evidence>
<dbReference type="Pfam" id="PF00787">
    <property type="entry name" value="PX"/>
    <property type="match status" value="1"/>
</dbReference>
<dbReference type="SMART" id="SM00312">
    <property type="entry name" value="PX"/>
    <property type="match status" value="1"/>
</dbReference>
<dbReference type="AlphaFoldDB" id="A0A9P7G6W3"/>
<feature type="compositionally biased region" description="Low complexity" evidence="2">
    <location>
        <begin position="1060"/>
        <end position="1070"/>
    </location>
</feature>
<dbReference type="GO" id="GO:0035091">
    <property type="term" value="F:phosphatidylinositol binding"/>
    <property type="evidence" value="ECO:0007669"/>
    <property type="project" value="InterPro"/>
</dbReference>
<dbReference type="InterPro" id="IPR024554">
    <property type="entry name" value="LEC1-like_C"/>
</dbReference>
<dbReference type="EMBL" id="JABCKV010000284">
    <property type="protein sequence ID" value="KAG5641592.1"/>
    <property type="molecule type" value="Genomic_DNA"/>
</dbReference>
<comment type="caution">
    <text evidence="4">The sequence shown here is derived from an EMBL/GenBank/DDBJ whole genome shotgun (WGS) entry which is preliminary data.</text>
</comment>
<organism evidence="4 5">
    <name type="scientific">Asterophora parasitica</name>
    <dbReference type="NCBI Taxonomy" id="117018"/>
    <lineage>
        <taxon>Eukaryota</taxon>
        <taxon>Fungi</taxon>
        <taxon>Dikarya</taxon>
        <taxon>Basidiomycota</taxon>
        <taxon>Agaricomycotina</taxon>
        <taxon>Agaricomycetes</taxon>
        <taxon>Agaricomycetidae</taxon>
        <taxon>Agaricales</taxon>
        <taxon>Tricholomatineae</taxon>
        <taxon>Lyophyllaceae</taxon>
        <taxon>Asterophora</taxon>
    </lineage>
</organism>
<proteinExistence type="predicted"/>
<feature type="compositionally biased region" description="Low complexity" evidence="2">
    <location>
        <begin position="366"/>
        <end position="378"/>
    </location>
</feature>
<evidence type="ECO:0000256" key="1">
    <source>
        <dbReference type="SAM" id="Coils"/>
    </source>
</evidence>
<dbReference type="PROSITE" id="PS50195">
    <property type="entry name" value="PX"/>
    <property type="match status" value="1"/>
</dbReference>
<name>A0A9P7G6W3_9AGAR</name>
<dbReference type="InterPro" id="IPR036871">
    <property type="entry name" value="PX_dom_sf"/>
</dbReference>
<feature type="compositionally biased region" description="Basic and acidic residues" evidence="2">
    <location>
        <begin position="348"/>
        <end position="365"/>
    </location>
</feature>
<dbReference type="Pfam" id="PF12825">
    <property type="entry name" value="DUF3818"/>
    <property type="match status" value="2"/>
</dbReference>
<feature type="compositionally biased region" description="Acidic residues" evidence="2">
    <location>
        <begin position="91"/>
        <end position="102"/>
    </location>
</feature>
<keyword evidence="5" id="KW-1185">Reference proteome</keyword>
<dbReference type="Pfam" id="PF12828">
    <property type="entry name" value="PXB"/>
    <property type="match status" value="1"/>
</dbReference>